<gene>
    <name evidence="1" type="ORF">SAMN05216574_114126</name>
</gene>
<dbReference type="OrthoDB" id="9512763at2"/>
<sequence length="167" mass="17362">MVDRFGRSPVLAAVLVLAGVGLSACGEEDENALAPTLETEIPDIRGADDLDDPYVGILDPAFRADLEAYSEQEVTVLADVADVISPRAFTVTSPSGEEVDPVLVVTTADAGDVEPESGEALVIAATPLEGFDAGTVTEELGLDMDTADLDDWDGDVFLLATILEAAP</sequence>
<reference evidence="2" key="1">
    <citation type="submission" date="2016-10" db="EMBL/GenBank/DDBJ databases">
        <authorList>
            <person name="Varghese N."/>
            <person name="Submissions S."/>
        </authorList>
    </citation>
    <scope>NUCLEOTIDE SEQUENCE [LARGE SCALE GENOMIC DNA]</scope>
    <source>
        <strain evidence="2">DSM 46838</strain>
    </source>
</reference>
<evidence type="ECO:0000313" key="1">
    <source>
        <dbReference type="EMBL" id="SFF47361.1"/>
    </source>
</evidence>
<protein>
    <recommendedName>
        <fullName evidence="3">Lipoprotein</fullName>
    </recommendedName>
</protein>
<dbReference type="Proteomes" id="UP000198589">
    <property type="component" value="Unassembled WGS sequence"/>
</dbReference>
<organism evidence="1 2">
    <name type="scientific">Blastococcus tunisiensis</name>
    <dbReference type="NCBI Taxonomy" id="1798228"/>
    <lineage>
        <taxon>Bacteria</taxon>
        <taxon>Bacillati</taxon>
        <taxon>Actinomycetota</taxon>
        <taxon>Actinomycetes</taxon>
        <taxon>Geodermatophilales</taxon>
        <taxon>Geodermatophilaceae</taxon>
        <taxon>Blastococcus</taxon>
    </lineage>
</organism>
<dbReference type="PROSITE" id="PS51257">
    <property type="entry name" value="PROKAR_LIPOPROTEIN"/>
    <property type="match status" value="1"/>
</dbReference>
<accession>A0A1I2J3Q6</accession>
<dbReference type="RefSeq" id="WP_092201507.1">
    <property type="nucleotide sequence ID" value="NZ_FOND01000014.1"/>
</dbReference>
<evidence type="ECO:0008006" key="3">
    <source>
        <dbReference type="Google" id="ProtNLM"/>
    </source>
</evidence>
<keyword evidence="2" id="KW-1185">Reference proteome</keyword>
<proteinExistence type="predicted"/>
<dbReference type="STRING" id="1798228.SAMN05216574_114126"/>
<dbReference type="EMBL" id="FOND01000014">
    <property type="protein sequence ID" value="SFF47361.1"/>
    <property type="molecule type" value="Genomic_DNA"/>
</dbReference>
<name>A0A1I2J3Q6_9ACTN</name>
<evidence type="ECO:0000313" key="2">
    <source>
        <dbReference type="Proteomes" id="UP000198589"/>
    </source>
</evidence>
<dbReference type="AlphaFoldDB" id="A0A1I2J3Q6"/>